<dbReference type="PANTHER" id="PTHR43877:SF2">
    <property type="entry name" value="AMINOALKYLPHOSPHONATE N-ACETYLTRANSFERASE-RELATED"/>
    <property type="match status" value="1"/>
</dbReference>
<dbReference type="GO" id="GO:0016747">
    <property type="term" value="F:acyltransferase activity, transferring groups other than amino-acyl groups"/>
    <property type="evidence" value="ECO:0007669"/>
    <property type="project" value="InterPro"/>
</dbReference>
<dbReference type="AlphaFoldDB" id="A0A917UYZ0"/>
<evidence type="ECO:0000313" key="5">
    <source>
        <dbReference type="Proteomes" id="UP000635983"/>
    </source>
</evidence>
<evidence type="ECO:0000256" key="1">
    <source>
        <dbReference type="ARBA" id="ARBA00022679"/>
    </source>
</evidence>
<dbReference type="Proteomes" id="UP000635983">
    <property type="component" value="Unassembled WGS sequence"/>
</dbReference>
<evidence type="ECO:0000259" key="3">
    <source>
        <dbReference type="PROSITE" id="PS51186"/>
    </source>
</evidence>
<gene>
    <name evidence="4" type="ORF">GCM10009304_25690</name>
</gene>
<dbReference type="PROSITE" id="PS51186">
    <property type="entry name" value="GNAT"/>
    <property type="match status" value="1"/>
</dbReference>
<comment type="caution">
    <text evidence="4">The sequence shown here is derived from an EMBL/GenBank/DDBJ whole genome shotgun (WGS) entry which is preliminary data.</text>
</comment>
<dbReference type="Gene3D" id="3.40.630.30">
    <property type="match status" value="1"/>
</dbReference>
<dbReference type="CDD" id="cd04301">
    <property type="entry name" value="NAT_SF"/>
    <property type="match status" value="1"/>
</dbReference>
<sequence>MRIIQATPEHLDLITPMFIKYREVFGEPAYPEQSRAFLAKRLERDESVIYLALADDEDRPMGFCQLYPGYSSLSLERLWVLNGLYVEEDARRQQVADRLLQVARKMAKETNAVRLRVATRADNLAARALYESIGFEQDAEFANYVLPLD</sequence>
<dbReference type="EMBL" id="BMPO01000005">
    <property type="protein sequence ID" value="GGJ98674.1"/>
    <property type="molecule type" value="Genomic_DNA"/>
</dbReference>
<dbReference type="InterPro" id="IPR050832">
    <property type="entry name" value="Bact_Acetyltransf"/>
</dbReference>
<protein>
    <submittedName>
        <fullName evidence="4">N-acetyltransferase</fullName>
    </submittedName>
</protein>
<evidence type="ECO:0000256" key="2">
    <source>
        <dbReference type="ARBA" id="ARBA00023315"/>
    </source>
</evidence>
<feature type="domain" description="N-acetyltransferase" evidence="3">
    <location>
        <begin position="1"/>
        <end position="149"/>
    </location>
</feature>
<dbReference type="PANTHER" id="PTHR43877">
    <property type="entry name" value="AMINOALKYLPHOSPHONATE N-ACETYLTRANSFERASE-RELATED-RELATED"/>
    <property type="match status" value="1"/>
</dbReference>
<organism evidence="4 5">
    <name type="scientific">Pseudomonas matsuisoli</name>
    <dbReference type="NCBI Taxonomy" id="1515666"/>
    <lineage>
        <taxon>Bacteria</taxon>
        <taxon>Pseudomonadati</taxon>
        <taxon>Pseudomonadota</taxon>
        <taxon>Gammaproteobacteria</taxon>
        <taxon>Pseudomonadales</taxon>
        <taxon>Pseudomonadaceae</taxon>
        <taxon>Pseudomonas</taxon>
    </lineage>
</organism>
<dbReference type="RefSeq" id="WP_188983633.1">
    <property type="nucleotide sequence ID" value="NZ_BMPO01000005.1"/>
</dbReference>
<dbReference type="Pfam" id="PF00583">
    <property type="entry name" value="Acetyltransf_1"/>
    <property type="match status" value="1"/>
</dbReference>
<keyword evidence="5" id="KW-1185">Reference proteome</keyword>
<dbReference type="SUPFAM" id="SSF55729">
    <property type="entry name" value="Acyl-CoA N-acyltransferases (Nat)"/>
    <property type="match status" value="1"/>
</dbReference>
<reference evidence="4" key="1">
    <citation type="journal article" date="2014" name="Int. J. Syst. Evol. Microbiol.">
        <title>Complete genome sequence of Corynebacterium casei LMG S-19264T (=DSM 44701T), isolated from a smear-ripened cheese.</title>
        <authorList>
            <consortium name="US DOE Joint Genome Institute (JGI-PGF)"/>
            <person name="Walter F."/>
            <person name="Albersmeier A."/>
            <person name="Kalinowski J."/>
            <person name="Ruckert C."/>
        </authorList>
    </citation>
    <scope>NUCLEOTIDE SEQUENCE</scope>
    <source>
        <strain evidence="4">JCM 30078</strain>
    </source>
</reference>
<dbReference type="InterPro" id="IPR016181">
    <property type="entry name" value="Acyl_CoA_acyltransferase"/>
</dbReference>
<keyword evidence="2" id="KW-0012">Acyltransferase</keyword>
<reference evidence="4" key="2">
    <citation type="submission" date="2020-09" db="EMBL/GenBank/DDBJ databases">
        <authorList>
            <person name="Sun Q."/>
            <person name="Ohkuma M."/>
        </authorList>
    </citation>
    <scope>NUCLEOTIDE SEQUENCE</scope>
    <source>
        <strain evidence="4">JCM 30078</strain>
    </source>
</reference>
<accession>A0A917UYZ0</accession>
<proteinExistence type="predicted"/>
<evidence type="ECO:0000313" key="4">
    <source>
        <dbReference type="EMBL" id="GGJ98674.1"/>
    </source>
</evidence>
<keyword evidence="1" id="KW-0808">Transferase</keyword>
<name>A0A917UYZ0_9PSED</name>
<dbReference type="InterPro" id="IPR000182">
    <property type="entry name" value="GNAT_dom"/>
</dbReference>